<evidence type="ECO:0000256" key="1">
    <source>
        <dbReference type="SAM" id="SignalP"/>
    </source>
</evidence>
<dbReference type="PROSITE" id="PS51257">
    <property type="entry name" value="PROKAR_LIPOPROTEIN"/>
    <property type="match status" value="1"/>
</dbReference>
<evidence type="ECO:0008006" key="4">
    <source>
        <dbReference type="Google" id="ProtNLM"/>
    </source>
</evidence>
<protein>
    <recommendedName>
        <fullName evidence="4">Lipoprotein</fullName>
    </recommendedName>
</protein>
<organism evidence="2 3">
    <name type="scientific">Tenacibaculum finnmarkense genomovar ulcerans</name>
    <dbReference type="NCBI Taxonomy" id="2781388"/>
    <lineage>
        <taxon>Bacteria</taxon>
        <taxon>Pseudomonadati</taxon>
        <taxon>Bacteroidota</taxon>
        <taxon>Flavobacteriia</taxon>
        <taxon>Flavobacteriales</taxon>
        <taxon>Flavobacteriaceae</taxon>
        <taxon>Tenacibaculum</taxon>
        <taxon>Tenacibaculum finnmarkense</taxon>
    </lineage>
</organism>
<feature type="signal peptide" evidence="1">
    <location>
        <begin position="1"/>
        <end position="22"/>
    </location>
</feature>
<gene>
    <name evidence="2" type="ORF">TNO010_400004</name>
</gene>
<evidence type="ECO:0000313" key="2">
    <source>
        <dbReference type="EMBL" id="SOU89430.1"/>
    </source>
</evidence>
<dbReference type="Proteomes" id="UP000490060">
    <property type="component" value="Unassembled WGS sequence"/>
</dbReference>
<proteinExistence type="predicted"/>
<dbReference type="AlphaFoldDB" id="A0A2I2MBK8"/>
<reference evidence="2 3" key="1">
    <citation type="submission" date="2017-11" db="EMBL/GenBank/DDBJ databases">
        <authorList>
            <person name="Duchaud E."/>
        </authorList>
    </citation>
    <scope>NUCLEOTIDE SEQUENCE [LARGE SCALE GENOMIC DNA]</scope>
    <source>
        <strain evidence="2 3">TNO010</strain>
    </source>
</reference>
<evidence type="ECO:0000313" key="3">
    <source>
        <dbReference type="Proteomes" id="UP000490060"/>
    </source>
</evidence>
<keyword evidence="1" id="KW-0732">Signal</keyword>
<sequence>MKKFLKLSIVAIGLMFASCSSDDDVSRTPKIKIEVVNAVLEPNSGKTVDGAIVIIYGSNDFESTPIAQGLTGPDGTITFEKNIVFDKEYFVDVEKGCRNNYNSLIFGTDGDYTVKANSELEEIEYSTKQISIKETGTVVVTNISETGYLINFLGKKYGSIAGNETITLDYYPVNGVISPYTFINVDNNEELDRYHIKATCGGEKEYFIE</sequence>
<accession>A0A2I2MBK8</accession>
<feature type="chain" id="PRO_5014178263" description="Lipoprotein" evidence="1">
    <location>
        <begin position="23"/>
        <end position="209"/>
    </location>
</feature>
<dbReference type="EMBL" id="OENE01000035">
    <property type="protein sequence ID" value="SOU89430.1"/>
    <property type="molecule type" value="Genomic_DNA"/>
</dbReference>
<dbReference type="RefSeq" id="WP_172505671.1">
    <property type="nucleotide sequence ID" value="NZ_OENE01000035.1"/>
</dbReference>
<name>A0A2I2MBK8_9FLAO</name>